<feature type="domain" description="HhH-GPD" evidence="8">
    <location>
        <begin position="52"/>
        <end position="206"/>
    </location>
</feature>
<dbReference type="SMART" id="SM00478">
    <property type="entry name" value="ENDO3c"/>
    <property type="match status" value="1"/>
</dbReference>
<evidence type="ECO:0000256" key="4">
    <source>
        <dbReference type="ARBA" id="ARBA00022801"/>
    </source>
</evidence>
<dbReference type="GO" id="GO:0019104">
    <property type="term" value="F:DNA N-glycosylase activity"/>
    <property type="evidence" value="ECO:0007669"/>
    <property type="project" value="TreeGrafter"/>
</dbReference>
<accession>A0A6J5ZVE3</accession>
<dbReference type="Gene3D" id="1.10.340.30">
    <property type="entry name" value="Hypothetical protein, domain 2"/>
    <property type="match status" value="1"/>
</dbReference>
<keyword evidence="2" id="KW-0479">Metal-binding</keyword>
<dbReference type="CDD" id="cd00056">
    <property type="entry name" value="ENDO3c"/>
    <property type="match status" value="1"/>
</dbReference>
<evidence type="ECO:0000256" key="3">
    <source>
        <dbReference type="ARBA" id="ARBA00022763"/>
    </source>
</evidence>
<organism evidence="9">
    <name type="scientific">freshwater metagenome</name>
    <dbReference type="NCBI Taxonomy" id="449393"/>
    <lineage>
        <taxon>unclassified sequences</taxon>
        <taxon>metagenomes</taxon>
        <taxon>ecological metagenomes</taxon>
    </lineage>
</organism>
<dbReference type="SUPFAM" id="SSF48150">
    <property type="entry name" value="DNA-glycosylase"/>
    <property type="match status" value="1"/>
</dbReference>
<proteinExistence type="predicted"/>
<evidence type="ECO:0000256" key="1">
    <source>
        <dbReference type="ARBA" id="ARBA00022485"/>
    </source>
</evidence>
<dbReference type="InterPro" id="IPR011257">
    <property type="entry name" value="DNA_glycosylase"/>
</dbReference>
<reference evidence="9" key="1">
    <citation type="submission" date="2020-05" db="EMBL/GenBank/DDBJ databases">
        <authorList>
            <person name="Chiriac C."/>
            <person name="Salcher M."/>
            <person name="Ghai R."/>
            <person name="Kavagutti S V."/>
        </authorList>
    </citation>
    <scope>NUCLEOTIDE SEQUENCE</scope>
</reference>
<evidence type="ECO:0000259" key="8">
    <source>
        <dbReference type="SMART" id="SM00478"/>
    </source>
</evidence>
<dbReference type="InterPro" id="IPR023170">
    <property type="entry name" value="HhH_base_excis_C"/>
</dbReference>
<keyword evidence="5" id="KW-0408">Iron</keyword>
<dbReference type="GO" id="GO:0006285">
    <property type="term" value="P:base-excision repair, AP site formation"/>
    <property type="evidence" value="ECO:0007669"/>
    <property type="project" value="TreeGrafter"/>
</dbReference>
<dbReference type="Pfam" id="PF00730">
    <property type="entry name" value="HhH-GPD"/>
    <property type="match status" value="1"/>
</dbReference>
<keyword evidence="3" id="KW-0227">DNA damage</keyword>
<gene>
    <name evidence="9" type="ORF">UFOPK3547_01054</name>
</gene>
<evidence type="ECO:0000256" key="2">
    <source>
        <dbReference type="ARBA" id="ARBA00022723"/>
    </source>
</evidence>
<dbReference type="GO" id="GO:0046872">
    <property type="term" value="F:metal ion binding"/>
    <property type="evidence" value="ECO:0007669"/>
    <property type="project" value="UniProtKB-KW"/>
</dbReference>
<evidence type="ECO:0000256" key="6">
    <source>
        <dbReference type="ARBA" id="ARBA00023014"/>
    </source>
</evidence>
<dbReference type="AlphaFoldDB" id="A0A6J5ZVE3"/>
<dbReference type="GO" id="GO:0051539">
    <property type="term" value="F:4 iron, 4 sulfur cluster binding"/>
    <property type="evidence" value="ECO:0007669"/>
    <property type="project" value="UniProtKB-KW"/>
</dbReference>
<dbReference type="PANTHER" id="PTHR10359:SF18">
    <property type="entry name" value="ENDONUCLEASE III"/>
    <property type="match status" value="1"/>
</dbReference>
<protein>
    <submittedName>
        <fullName evidence="9">Unannotated protein</fullName>
    </submittedName>
</protein>
<dbReference type="PANTHER" id="PTHR10359">
    <property type="entry name" value="A/G-SPECIFIC ADENINE GLYCOSYLASE/ENDONUCLEASE III"/>
    <property type="match status" value="1"/>
</dbReference>
<evidence type="ECO:0000256" key="7">
    <source>
        <dbReference type="ARBA" id="ARBA00023295"/>
    </source>
</evidence>
<keyword evidence="6" id="KW-0411">Iron-sulfur</keyword>
<sequence length="230" mass="25660">MAISAKTVPRGKWKRPTARRVAAIRARLREIYGVPVIEPHSDPLGELILTVLSQSTNDRNRDVAFLRLRKRFAGWEEVRAAPVEEIEEAIRPGGISIVKSQRIHDILEAIGDPLDLDWIRDAPLEQSQRYLCSLPGVGRKTAACVLCFSFGLPDIPVDTHVSRVATRLGLLRPGAPFEELHDEMAALTPPDAALEFHMNLLRHGRRTCHARSPECGTCGLRRMCPGKLQK</sequence>
<keyword evidence="7" id="KW-0326">Glycosidase</keyword>
<evidence type="ECO:0000256" key="5">
    <source>
        <dbReference type="ARBA" id="ARBA00023004"/>
    </source>
</evidence>
<name>A0A6J5ZVE3_9ZZZZ</name>
<dbReference type="Gene3D" id="1.10.1670.10">
    <property type="entry name" value="Helix-hairpin-Helix base-excision DNA repair enzymes (C-terminal)"/>
    <property type="match status" value="1"/>
</dbReference>
<dbReference type="PIRSF" id="PIRSF001435">
    <property type="entry name" value="Nth"/>
    <property type="match status" value="1"/>
</dbReference>
<dbReference type="InterPro" id="IPR003265">
    <property type="entry name" value="HhH-GPD_domain"/>
</dbReference>
<keyword evidence="1" id="KW-0004">4Fe-4S</keyword>
<keyword evidence="4" id="KW-0378">Hydrolase</keyword>
<dbReference type="EMBL" id="CAESAN010000084">
    <property type="protein sequence ID" value="CAB4345199.1"/>
    <property type="molecule type" value="Genomic_DNA"/>
</dbReference>
<evidence type="ECO:0000313" key="9">
    <source>
        <dbReference type="EMBL" id="CAB4345199.1"/>
    </source>
</evidence>